<evidence type="ECO:0000313" key="2">
    <source>
        <dbReference type="Proteomes" id="UP001189429"/>
    </source>
</evidence>
<organism evidence="1 2">
    <name type="scientific">Prorocentrum cordatum</name>
    <dbReference type="NCBI Taxonomy" id="2364126"/>
    <lineage>
        <taxon>Eukaryota</taxon>
        <taxon>Sar</taxon>
        <taxon>Alveolata</taxon>
        <taxon>Dinophyceae</taxon>
        <taxon>Prorocentrales</taxon>
        <taxon>Prorocentraceae</taxon>
        <taxon>Prorocentrum</taxon>
    </lineage>
</organism>
<protein>
    <submittedName>
        <fullName evidence="1">Uncharacterized protein</fullName>
    </submittedName>
</protein>
<reference evidence="1" key="1">
    <citation type="submission" date="2023-10" db="EMBL/GenBank/DDBJ databases">
        <authorList>
            <person name="Chen Y."/>
            <person name="Shah S."/>
            <person name="Dougan E. K."/>
            <person name="Thang M."/>
            <person name="Chan C."/>
        </authorList>
    </citation>
    <scope>NUCLEOTIDE SEQUENCE [LARGE SCALE GENOMIC DNA]</scope>
</reference>
<evidence type="ECO:0000313" key="1">
    <source>
        <dbReference type="EMBL" id="CAK0858616.1"/>
    </source>
</evidence>
<sequence>MPAPARGCLLYCNLLALGAYSSLPARSLALGGRGERRLRDGGSGDGDGTSALQAQREGQGAAYDVRLSFVITGFDYASLAGSDVATASLSTKIADSICGAILLPAADCQVTLSAGTELTGSVRSKDPCHRERDSKVVVEVIIAQGSLKDAEAISAEIEANKDSITSGLLLSTIGDTQIMEHLNGVAISIPNYIVSSEENHDFSHPGHAQTMDGASQQAAASVAPFDGASAQGDPHLASVTGQKFDVNMPGSYVLIRVPQDRRQPSKLEMNATLQPNEGSPCGLYIKSVELGGEWLGGQVASVVPLQRNVEGENGAGNRTLRPFSVRVRGAPRGGAPREASGAYEQWGDFLSQPVRSLSGRVRLVPVWRQVYADADRTQEAQAFQFKIQGDGPERVVTLEVSQAAHQALDVRLDGLRGLGFEQLGGLLGTEGHDRQLEQAADACKTFRVRAKQGRVGSLVGSVMTASWGAP</sequence>
<dbReference type="EMBL" id="CAUYUJ010015829">
    <property type="protein sequence ID" value="CAK0858616.1"/>
    <property type="molecule type" value="Genomic_DNA"/>
</dbReference>
<accession>A0ABN9UID2</accession>
<name>A0ABN9UID2_9DINO</name>
<comment type="caution">
    <text evidence="1">The sequence shown here is derived from an EMBL/GenBank/DDBJ whole genome shotgun (WGS) entry which is preliminary data.</text>
</comment>
<proteinExistence type="predicted"/>
<dbReference type="Proteomes" id="UP001189429">
    <property type="component" value="Unassembled WGS sequence"/>
</dbReference>
<gene>
    <name evidence="1" type="ORF">PCOR1329_LOCUS48271</name>
</gene>
<keyword evidence="2" id="KW-1185">Reference proteome</keyword>